<keyword evidence="1" id="KW-0812">Transmembrane</keyword>
<name>A0ABY5AAT1_9GAMM</name>
<protein>
    <submittedName>
        <fullName evidence="2">DUF1353 domain-containing protein</fullName>
    </submittedName>
</protein>
<organism evidence="2 3">
    <name type="scientific">Ectopseudomonas hydrolytica</name>
    <dbReference type="NCBI Taxonomy" id="2493633"/>
    <lineage>
        <taxon>Bacteria</taxon>
        <taxon>Pseudomonadati</taxon>
        <taxon>Pseudomonadota</taxon>
        <taxon>Gammaproteobacteria</taxon>
        <taxon>Pseudomonadales</taxon>
        <taxon>Pseudomonadaceae</taxon>
        <taxon>Ectopseudomonas</taxon>
    </lineage>
</organism>
<proteinExistence type="predicted"/>
<gene>
    <name evidence="2" type="ORF">L1F06_004910</name>
</gene>
<sequence>MIMMGRFPLPLNVQLLDGGELARLLTEFMYHDPTGPTVHVPAGFETDFASVRPLRNIAVGLLALSLVIGWFLPVLGATVGTAGYGALALYASVVGYGHAAATIHDRLYATGELSRDWADRVFYNALRASGIARWRAWLMYAGVRLGGHWRYKKK</sequence>
<dbReference type="Proteomes" id="UP001054897">
    <property type="component" value="Chromosome"/>
</dbReference>
<keyword evidence="3" id="KW-1185">Reference proteome</keyword>
<evidence type="ECO:0000313" key="2">
    <source>
        <dbReference type="EMBL" id="USR40788.1"/>
    </source>
</evidence>
<accession>A0ABY5AAT1</accession>
<keyword evidence="1" id="KW-1133">Transmembrane helix</keyword>
<feature type="transmembrane region" description="Helical" evidence="1">
    <location>
        <begin position="82"/>
        <end position="101"/>
    </location>
</feature>
<dbReference type="RefSeq" id="WP_252576735.1">
    <property type="nucleotide sequence ID" value="NZ_CP099397.1"/>
</dbReference>
<keyword evidence="1" id="KW-0472">Membrane</keyword>
<evidence type="ECO:0000313" key="3">
    <source>
        <dbReference type="Proteomes" id="UP001054897"/>
    </source>
</evidence>
<dbReference type="InterPro" id="IPR010767">
    <property type="entry name" value="Phage_CGC-2007_Cje0229"/>
</dbReference>
<dbReference type="EMBL" id="CP099397">
    <property type="protein sequence ID" value="USR40788.1"/>
    <property type="molecule type" value="Genomic_DNA"/>
</dbReference>
<reference evidence="2" key="1">
    <citation type="submission" date="2022-06" db="EMBL/GenBank/DDBJ databases">
        <title>Complete genome of Pseudomonas hydrolytica DSWY01T.</title>
        <authorList>
            <person name="Jung J."/>
            <person name="Jeon C.O."/>
        </authorList>
    </citation>
    <scope>NUCLEOTIDE SEQUENCE</scope>
    <source>
        <strain evidence="2">DSWY01</strain>
    </source>
</reference>
<dbReference type="Pfam" id="PF07087">
    <property type="entry name" value="DUF1353"/>
    <property type="match status" value="2"/>
</dbReference>
<dbReference type="GeneID" id="300080293"/>
<feature type="transmembrane region" description="Helical" evidence="1">
    <location>
        <begin position="57"/>
        <end position="76"/>
    </location>
</feature>
<evidence type="ECO:0000256" key="1">
    <source>
        <dbReference type="SAM" id="Phobius"/>
    </source>
</evidence>